<evidence type="ECO:0000313" key="2">
    <source>
        <dbReference type="Proteomes" id="UP000584867"/>
    </source>
</evidence>
<dbReference type="RefSeq" id="WP_184252773.1">
    <property type="nucleotide sequence ID" value="NZ_JACHIO010000002.1"/>
</dbReference>
<dbReference type="InterPro" id="IPR010982">
    <property type="entry name" value="Lambda_DNA-bd_dom_sf"/>
</dbReference>
<dbReference type="Proteomes" id="UP000584867">
    <property type="component" value="Unassembled WGS sequence"/>
</dbReference>
<reference evidence="1 2" key="1">
    <citation type="submission" date="2020-08" db="EMBL/GenBank/DDBJ databases">
        <title>Genomic Encyclopedia of Type Strains, Phase IV (KMG-V): Genome sequencing to study the core and pangenomes of soil and plant-associated prokaryotes.</title>
        <authorList>
            <person name="Whitman W."/>
        </authorList>
    </citation>
    <scope>NUCLEOTIDE SEQUENCE [LARGE SCALE GENOMIC DNA]</scope>
    <source>
        <strain evidence="1 2">X5P3</strain>
    </source>
</reference>
<dbReference type="CDD" id="cd00093">
    <property type="entry name" value="HTH_XRE"/>
    <property type="match status" value="1"/>
</dbReference>
<dbReference type="AlphaFoldDB" id="A0A7W7ZLT6"/>
<sequence>MDGIGVKLRSARNQWGLTLREVEERSGALAQQSNNSAYRISASWLDRIERENRGLSATKLIVLAHIYGLKTDQILALYPETNEPPTPQLAPASSPNSTHLLLEGPLEEHARLLLPETLVTDPPPQDTMLLPPDKTVMPIHYRRGIIGQRDRTMDPMILPGSIVLIDTQKRAIGSRRDWTNEFNRPIYFLFTRTGYLCGFCDLDKLSEWLTLVPHMLSFETNKRLRYKHEVEVIGTVAGIFSRRLA</sequence>
<comment type="caution">
    <text evidence="1">The sequence shown here is derived from an EMBL/GenBank/DDBJ whole genome shotgun (WGS) entry which is preliminary data.</text>
</comment>
<dbReference type="SUPFAM" id="SSF47413">
    <property type="entry name" value="lambda repressor-like DNA-binding domains"/>
    <property type="match status" value="1"/>
</dbReference>
<protein>
    <submittedName>
        <fullName evidence="1">Transcriptional regulator with XRE-family HTH domain</fullName>
    </submittedName>
</protein>
<evidence type="ECO:0000313" key="1">
    <source>
        <dbReference type="EMBL" id="MBB5062287.1"/>
    </source>
</evidence>
<dbReference type="GO" id="GO:0003677">
    <property type="term" value="F:DNA binding"/>
    <property type="evidence" value="ECO:0007669"/>
    <property type="project" value="InterPro"/>
</dbReference>
<accession>A0A7W7ZLT6</accession>
<dbReference type="EMBL" id="JACHIO010000002">
    <property type="protein sequence ID" value="MBB5062287.1"/>
    <property type="molecule type" value="Genomic_DNA"/>
</dbReference>
<organism evidence="1 2">
    <name type="scientific">Granulicella mallensis</name>
    <dbReference type="NCBI Taxonomy" id="940614"/>
    <lineage>
        <taxon>Bacteria</taxon>
        <taxon>Pseudomonadati</taxon>
        <taxon>Acidobacteriota</taxon>
        <taxon>Terriglobia</taxon>
        <taxon>Terriglobales</taxon>
        <taxon>Acidobacteriaceae</taxon>
        <taxon>Granulicella</taxon>
    </lineage>
</organism>
<name>A0A7W7ZLT6_9BACT</name>
<proteinExistence type="predicted"/>
<dbReference type="Pfam" id="PF13560">
    <property type="entry name" value="HTH_31"/>
    <property type="match status" value="1"/>
</dbReference>
<dbReference type="Gene3D" id="1.10.260.40">
    <property type="entry name" value="lambda repressor-like DNA-binding domains"/>
    <property type="match status" value="1"/>
</dbReference>
<gene>
    <name evidence="1" type="ORF">HDF15_000614</name>
</gene>
<dbReference type="InterPro" id="IPR001387">
    <property type="entry name" value="Cro/C1-type_HTH"/>
</dbReference>